<evidence type="ECO:0000313" key="11">
    <source>
        <dbReference type="Proteomes" id="UP001217089"/>
    </source>
</evidence>
<dbReference type="InterPro" id="IPR005635">
    <property type="entry name" value="Inner_centromere_prot_ARK-bd"/>
</dbReference>
<evidence type="ECO:0000256" key="2">
    <source>
        <dbReference type="ARBA" id="ARBA00004186"/>
    </source>
</evidence>
<evidence type="ECO:0000256" key="4">
    <source>
        <dbReference type="ARBA" id="ARBA00022490"/>
    </source>
</evidence>
<feature type="region of interest" description="Disordered" evidence="8">
    <location>
        <begin position="485"/>
        <end position="615"/>
    </location>
</feature>
<keyword evidence="6" id="KW-0206">Cytoskeleton</keyword>
<evidence type="ECO:0000256" key="1">
    <source>
        <dbReference type="ARBA" id="ARBA00004123"/>
    </source>
</evidence>
<comment type="subcellular location">
    <subcellularLocation>
        <location evidence="2">Cytoplasm</location>
        <location evidence="2">Cytoskeleton</location>
        <location evidence="2">Spindle</location>
    </subcellularLocation>
    <subcellularLocation>
        <location evidence="1">Nucleus</location>
    </subcellularLocation>
</comment>
<keyword evidence="4" id="KW-0963">Cytoplasm</keyword>
<evidence type="ECO:0000256" key="7">
    <source>
        <dbReference type="ARBA" id="ARBA00023242"/>
    </source>
</evidence>
<feature type="compositionally biased region" description="Polar residues" evidence="8">
    <location>
        <begin position="278"/>
        <end position="295"/>
    </location>
</feature>
<sequence length="719" mass="82702">MSILINGNKTMVHCLGIKAIQSINTYTADKLKKYEEDFLWLQEILAECKRTFAKPEVELLPKTPSAKRAKRRVKRKQEEEDDVFENTVPNRISDQENIPEESMKTPPKRSYRTRAASRTVTTTADSEKPKGSKGSSRARNTRANKATAPTVPSPVCCIEANLNEESPVNKNVKSVNFTMQKETTTNVNVNDKSPVNVNNKTPINVNDKTPVCNETPVNQGSFKSKTKIMSPYNKNNGQGHVKNKITTFEELIEANSPTPKSEKTQAREDKNVPETPEQVENSPITPATTKRNNILSPKLDQKSSEKEENFAVPSVPPSKSTRTKSRKRQLDDEDDEANTSLSKRSCTEEISSLNTTYETVGKNDETLSDHEMETDSPVFYSPACPSDKIVRPMSFLHNLSNKVYAKPMSAGPKIVKSFIQRNTPPPKLTLMEDEIRQYQELQLKKREQEEQERQKRIADEIRRQKEQQERYAMIEKERWEERERLKKLEEEKEQERLKQKEEREKQLAKERAEKEKQDAERKKERDLQIKKGMEKIKELEKARLQEEQKRRDELREREQAIKEMIHKHNTALANAVNGSSSQSGLPKPNLNTTQTLNTSSEHRQNNPDSYDMTPAKKIKIPSTFENYDISDIKSDDSTDDEDAPRKRIPPWASGPILKSSLINQHFNPPDLDQLFDRILPPDLNELFVKKKARFNKRTSSAHWDSPILKPGAMLHYNHY</sequence>
<dbReference type="PANTHER" id="PTHR13142:SF1">
    <property type="entry name" value="INNER CENTROMERE PROTEIN"/>
    <property type="match status" value="1"/>
</dbReference>
<feature type="compositionally biased region" description="Basic and acidic residues" evidence="8">
    <location>
        <begin position="260"/>
        <end position="272"/>
    </location>
</feature>
<dbReference type="Gene3D" id="1.20.5.2230">
    <property type="match status" value="1"/>
</dbReference>
<feature type="compositionally biased region" description="Low complexity" evidence="8">
    <location>
        <begin position="113"/>
        <end position="124"/>
    </location>
</feature>
<dbReference type="CDD" id="cd22249">
    <property type="entry name" value="UDM1_RNF168_RNF169-like"/>
    <property type="match status" value="1"/>
</dbReference>
<feature type="region of interest" description="Disordered" evidence="8">
    <location>
        <begin position="629"/>
        <end position="651"/>
    </location>
</feature>
<evidence type="ECO:0000256" key="3">
    <source>
        <dbReference type="ARBA" id="ARBA00010042"/>
    </source>
</evidence>
<evidence type="ECO:0000313" key="10">
    <source>
        <dbReference type="EMBL" id="KAJ8315114.1"/>
    </source>
</evidence>
<dbReference type="PANTHER" id="PTHR13142">
    <property type="entry name" value="INNER CENTROMERE PROTEIN"/>
    <property type="match status" value="1"/>
</dbReference>
<evidence type="ECO:0000256" key="5">
    <source>
        <dbReference type="ARBA" id="ARBA00022829"/>
    </source>
</evidence>
<accession>A0ABQ9FCQ9</accession>
<feature type="compositionally biased region" description="Low complexity" evidence="8">
    <location>
        <begin position="137"/>
        <end position="148"/>
    </location>
</feature>
<feature type="compositionally biased region" description="Basic residues" evidence="8">
    <location>
        <begin position="65"/>
        <end position="75"/>
    </location>
</feature>
<feature type="compositionally biased region" description="Polar residues" evidence="8">
    <location>
        <begin position="188"/>
        <end position="207"/>
    </location>
</feature>
<keyword evidence="11" id="KW-1185">Reference proteome</keyword>
<name>A0ABQ9FCQ9_TEGGR</name>
<feature type="compositionally biased region" description="Low complexity" evidence="8">
    <location>
        <begin position="589"/>
        <end position="598"/>
    </location>
</feature>
<gene>
    <name evidence="10" type="ORF">KUTeg_007264</name>
</gene>
<feature type="compositionally biased region" description="Basic and acidic residues" evidence="8">
    <location>
        <begin position="485"/>
        <end position="566"/>
    </location>
</feature>
<keyword evidence="5" id="KW-0159">Chromosome partition</keyword>
<comment type="similarity">
    <text evidence="3">Belongs to the INCENP family.</text>
</comment>
<dbReference type="EMBL" id="JARBDR010000337">
    <property type="protein sequence ID" value="KAJ8315114.1"/>
    <property type="molecule type" value="Genomic_DNA"/>
</dbReference>
<feature type="region of interest" description="Disordered" evidence="8">
    <location>
        <begin position="253"/>
        <end position="346"/>
    </location>
</feature>
<feature type="compositionally biased region" description="Polar residues" evidence="8">
    <location>
        <begin position="87"/>
        <end position="96"/>
    </location>
</feature>
<protein>
    <recommendedName>
        <fullName evidence="9">Inner centromere protein ARK-binding domain-containing protein</fullName>
    </recommendedName>
</protein>
<feature type="region of interest" description="Disordered" evidence="8">
    <location>
        <begin position="63"/>
        <end position="149"/>
    </location>
</feature>
<organism evidence="10 11">
    <name type="scientific">Tegillarca granosa</name>
    <name type="common">Malaysian cockle</name>
    <name type="synonym">Anadara granosa</name>
    <dbReference type="NCBI Taxonomy" id="220873"/>
    <lineage>
        <taxon>Eukaryota</taxon>
        <taxon>Metazoa</taxon>
        <taxon>Spiralia</taxon>
        <taxon>Lophotrochozoa</taxon>
        <taxon>Mollusca</taxon>
        <taxon>Bivalvia</taxon>
        <taxon>Autobranchia</taxon>
        <taxon>Pteriomorphia</taxon>
        <taxon>Arcoida</taxon>
        <taxon>Arcoidea</taxon>
        <taxon>Arcidae</taxon>
        <taxon>Tegillarca</taxon>
    </lineage>
</organism>
<evidence type="ECO:0000259" key="9">
    <source>
        <dbReference type="Pfam" id="PF03941"/>
    </source>
</evidence>
<dbReference type="Proteomes" id="UP001217089">
    <property type="component" value="Unassembled WGS sequence"/>
</dbReference>
<reference evidence="10 11" key="1">
    <citation type="submission" date="2022-12" db="EMBL/GenBank/DDBJ databases">
        <title>Chromosome-level genome of Tegillarca granosa.</title>
        <authorList>
            <person name="Kim J."/>
        </authorList>
    </citation>
    <scope>NUCLEOTIDE SEQUENCE [LARGE SCALE GENOMIC DNA]</scope>
    <source>
        <strain evidence="10">Teg-2019</strain>
        <tissue evidence="10">Adductor muscle</tissue>
    </source>
</reference>
<feature type="region of interest" description="Disordered" evidence="8">
    <location>
        <begin position="188"/>
        <end position="219"/>
    </location>
</feature>
<comment type="caution">
    <text evidence="10">The sequence shown here is derived from an EMBL/GenBank/DDBJ whole genome shotgun (WGS) entry which is preliminary data.</text>
</comment>
<evidence type="ECO:0000256" key="6">
    <source>
        <dbReference type="ARBA" id="ARBA00023212"/>
    </source>
</evidence>
<keyword evidence="7" id="KW-0539">Nucleus</keyword>
<evidence type="ECO:0000256" key="8">
    <source>
        <dbReference type="SAM" id="MobiDB-lite"/>
    </source>
</evidence>
<feature type="domain" description="Inner centromere protein ARK-binding" evidence="9">
    <location>
        <begin position="631"/>
        <end position="687"/>
    </location>
</feature>
<proteinExistence type="inferred from homology"/>
<dbReference type="Pfam" id="PF03941">
    <property type="entry name" value="INCENP_ARK-bind"/>
    <property type="match status" value="1"/>
</dbReference>
<feature type="compositionally biased region" description="Basic and acidic residues" evidence="8">
    <location>
        <begin position="299"/>
        <end position="309"/>
    </location>
</feature>